<dbReference type="STRING" id="1416801.SAMN05192553_101471"/>
<dbReference type="RefSeq" id="WP_092168928.1">
    <property type="nucleotide sequence ID" value="NZ_FNZH01000001.1"/>
</dbReference>
<dbReference type="Pfam" id="PF01156">
    <property type="entry name" value="IU_nuc_hydro"/>
    <property type="match status" value="1"/>
</dbReference>
<keyword evidence="2" id="KW-0378">Hydrolase</keyword>
<evidence type="ECO:0000313" key="3">
    <source>
        <dbReference type="Proteomes" id="UP000199403"/>
    </source>
</evidence>
<reference evidence="3" key="1">
    <citation type="submission" date="2016-10" db="EMBL/GenBank/DDBJ databases">
        <authorList>
            <person name="Varghese N."/>
            <person name="Submissions S."/>
        </authorList>
    </citation>
    <scope>NUCLEOTIDE SEQUENCE [LARGE SCALE GENOMIC DNA]</scope>
    <source>
        <strain evidence="3">IBRC-M 10761</strain>
    </source>
</reference>
<dbReference type="PANTHER" id="PTHR43264:SF1">
    <property type="entry name" value="INOSINE_URIDINE-PREFERRING NUCLEOSIDE HYDROLASE DOMAIN-CONTAINING PROTEIN"/>
    <property type="match status" value="1"/>
</dbReference>
<keyword evidence="3" id="KW-1185">Reference proteome</keyword>
<dbReference type="Proteomes" id="UP000199403">
    <property type="component" value="Unassembled WGS sequence"/>
</dbReference>
<dbReference type="Gene3D" id="3.90.245.10">
    <property type="entry name" value="Ribonucleoside hydrolase-like"/>
    <property type="match status" value="1"/>
</dbReference>
<dbReference type="PANTHER" id="PTHR43264">
    <property type="match status" value="1"/>
</dbReference>
<feature type="domain" description="Inosine/uridine-preferring nucleoside hydrolase" evidence="1">
    <location>
        <begin position="28"/>
        <end position="281"/>
    </location>
</feature>
<evidence type="ECO:0000313" key="2">
    <source>
        <dbReference type="EMBL" id="SEI83298.1"/>
    </source>
</evidence>
<dbReference type="InterPro" id="IPR036452">
    <property type="entry name" value="Ribo_hydro-like"/>
</dbReference>
<dbReference type="EMBL" id="FNZH01000001">
    <property type="protein sequence ID" value="SEI83298.1"/>
    <property type="molecule type" value="Genomic_DNA"/>
</dbReference>
<dbReference type="OrthoDB" id="128573at2"/>
<dbReference type="GO" id="GO:0016799">
    <property type="term" value="F:hydrolase activity, hydrolyzing N-glycosyl compounds"/>
    <property type="evidence" value="ECO:0007669"/>
    <property type="project" value="InterPro"/>
</dbReference>
<proteinExistence type="predicted"/>
<dbReference type="AlphaFoldDB" id="A0A1H6TTA3"/>
<organism evidence="2 3">
    <name type="scientific">Cyclobacterium xiamenense</name>
    <dbReference type="NCBI Taxonomy" id="1297121"/>
    <lineage>
        <taxon>Bacteria</taxon>
        <taxon>Pseudomonadati</taxon>
        <taxon>Bacteroidota</taxon>
        <taxon>Cytophagia</taxon>
        <taxon>Cytophagales</taxon>
        <taxon>Cyclobacteriaceae</taxon>
        <taxon>Cyclobacterium</taxon>
    </lineage>
</organism>
<protein>
    <submittedName>
        <fullName evidence="2">Inosine-uridine preferring nucleoside hydrolase</fullName>
    </submittedName>
</protein>
<dbReference type="InterPro" id="IPR001910">
    <property type="entry name" value="Inosine/uridine_hydrolase_dom"/>
</dbReference>
<gene>
    <name evidence="2" type="ORF">SAMN05192553_101471</name>
</gene>
<sequence>MKSLKTNLLVLTLLLSLAFLPAWGQINVILDTDLDSDVDDVGALAMLHTLEANHRVQILGIIVTSDDTHAAACAAVINTFYERPEIPVGVEKGIPLRSFSRYTKALASEFPTGGKQPLDATVLYRQLLTAAADQSVVLVSIGHLTNIRNLLESPPDSISPLTGNALVRQKVRLWSCMGGQFPQGKEANFYRPDPESTRIAVDNWPGDVVFAGWEIGNAIITGSDFLEHSLPDSHPVHRAYALYNSFFGRQSWDQAALLYALSDKPYWELSERGKVKVYEDGSNAWEADPAGNHRYLKEKTAPQEIAKILDALMVGMYRPGY</sequence>
<dbReference type="SUPFAM" id="SSF53590">
    <property type="entry name" value="Nucleoside hydrolase"/>
    <property type="match status" value="1"/>
</dbReference>
<name>A0A1H6TTA3_9BACT</name>
<evidence type="ECO:0000259" key="1">
    <source>
        <dbReference type="Pfam" id="PF01156"/>
    </source>
</evidence>
<accession>A0A1H6TTA3</accession>